<dbReference type="SUPFAM" id="SSF48371">
    <property type="entry name" value="ARM repeat"/>
    <property type="match status" value="1"/>
</dbReference>
<keyword evidence="1" id="KW-0472">Membrane</keyword>
<evidence type="ECO:0000256" key="1">
    <source>
        <dbReference type="SAM" id="Phobius"/>
    </source>
</evidence>
<keyword evidence="1" id="KW-1133">Transmembrane helix</keyword>
<protein>
    <recommendedName>
        <fullName evidence="3">Armadillo repeat-containing domain-containing protein</fullName>
    </recommendedName>
</protein>
<sequence length="457" mass="52753">MGKSEWKQKLFHLGYVKPLGTTFIVTGLGWLLYEVYATANTLKTIGQVRIIRHGVKYIHIDETITKGLRLGNQGYLEHHVGRWRLSSWLQRFRYRLAQRLLHLAQTEDWQWRTVAVHHLAGLHHLSEADLIQLAQTCDCHTAVGLARSRDTRDGFFLPPPSLYKTTDNEELITEIRDILYKLNKSSDHLCVKYFLSKAFPEYEKQSNYLMDAEVMLTEPWTILTSQDNLLPLCVQALDHHISTLCNETYLVELGGLPLLMAIYQQYKNNSSVCKMICRILARICSHQEFLPQVFSSGWIGILAMWLESEDQHLSLLAGQSLANLDRDDMTQAHYGRHVVPLYPTYRAHQPLVDVVFVHGLLGSVLSTWRQRDSTHSAILGLQKEDIMEDTCRRRRHSSDEHTEEYLTTMTELTDSEWDQIGSDFEFVFTDFPLHCKTQSCQRFTLSGSDSQVRQQGN</sequence>
<feature type="non-terminal residue" evidence="2">
    <location>
        <position position="457"/>
    </location>
</feature>
<reference evidence="2" key="1">
    <citation type="submission" date="2015-11" db="EMBL/GenBank/DDBJ databases">
        <title>De novo transcriptome assembly of four potential Pierce s Disease insect vectors from Arizona vineyards.</title>
        <authorList>
            <person name="Tassone E.E."/>
        </authorList>
    </citation>
    <scope>NUCLEOTIDE SEQUENCE</scope>
</reference>
<keyword evidence="1" id="KW-0812">Transmembrane</keyword>
<evidence type="ECO:0000313" key="2">
    <source>
        <dbReference type="EMBL" id="JAS42144.1"/>
    </source>
</evidence>
<gene>
    <name evidence="2" type="ORF">g.18732</name>
</gene>
<accession>A0A1B6EVU5</accession>
<dbReference type="InterPro" id="IPR011989">
    <property type="entry name" value="ARM-like"/>
</dbReference>
<evidence type="ECO:0008006" key="3">
    <source>
        <dbReference type="Google" id="ProtNLM"/>
    </source>
</evidence>
<proteinExistence type="predicted"/>
<name>A0A1B6EVU5_9HEMI</name>
<dbReference type="EMBL" id="GECZ01027625">
    <property type="protein sequence ID" value="JAS42144.1"/>
    <property type="molecule type" value="Transcribed_RNA"/>
</dbReference>
<dbReference type="InterPro" id="IPR016024">
    <property type="entry name" value="ARM-type_fold"/>
</dbReference>
<dbReference type="AlphaFoldDB" id="A0A1B6EVU5"/>
<dbReference type="Gene3D" id="1.25.10.10">
    <property type="entry name" value="Leucine-rich Repeat Variant"/>
    <property type="match status" value="1"/>
</dbReference>
<organism evidence="2">
    <name type="scientific">Cuerna arida</name>
    <dbReference type="NCBI Taxonomy" id="1464854"/>
    <lineage>
        <taxon>Eukaryota</taxon>
        <taxon>Metazoa</taxon>
        <taxon>Ecdysozoa</taxon>
        <taxon>Arthropoda</taxon>
        <taxon>Hexapoda</taxon>
        <taxon>Insecta</taxon>
        <taxon>Pterygota</taxon>
        <taxon>Neoptera</taxon>
        <taxon>Paraneoptera</taxon>
        <taxon>Hemiptera</taxon>
        <taxon>Auchenorrhyncha</taxon>
        <taxon>Membracoidea</taxon>
        <taxon>Cicadellidae</taxon>
        <taxon>Cicadellinae</taxon>
        <taxon>Proconiini</taxon>
        <taxon>Cuerna</taxon>
    </lineage>
</organism>
<feature type="transmembrane region" description="Helical" evidence="1">
    <location>
        <begin position="12"/>
        <end position="33"/>
    </location>
</feature>